<dbReference type="PANTHER" id="PTHR34957">
    <property type="entry name" value="NUCLEAR TRANSPORT FACTOR 2 (NTF2) FAMILY PROTEIN"/>
    <property type="match status" value="1"/>
</dbReference>
<dbReference type="Pfam" id="PF13474">
    <property type="entry name" value="SnoaL_3"/>
    <property type="match status" value="1"/>
</dbReference>
<reference evidence="2 3" key="1">
    <citation type="submission" date="2020-04" db="EMBL/GenBank/DDBJ databases">
        <authorList>
            <person name="Basu S."/>
            <person name="Maruthanayagam V."/>
            <person name="Chakraborty S."/>
            <person name="Pramanik A."/>
            <person name="Mukherjee J."/>
            <person name="Brink B."/>
        </authorList>
    </citation>
    <scope>NUCLEOTIDE SEQUENCE [LARGE SCALE GENOMIC DNA]</scope>
    <source>
        <strain evidence="2 3">AP17</strain>
    </source>
</reference>
<dbReference type="Proteomes" id="UP000500857">
    <property type="component" value="Chromosome"/>
</dbReference>
<proteinExistence type="predicted"/>
<dbReference type="EMBL" id="CP051167">
    <property type="protein sequence ID" value="QIZ69530.1"/>
    <property type="molecule type" value="Genomic_DNA"/>
</dbReference>
<protein>
    <submittedName>
        <fullName evidence="2">Nuclear transport factor 2 family protein</fullName>
    </submittedName>
</protein>
<dbReference type="Gene3D" id="3.10.450.50">
    <property type="match status" value="1"/>
</dbReference>
<feature type="domain" description="SnoaL-like" evidence="1">
    <location>
        <begin position="9"/>
        <end position="126"/>
    </location>
</feature>
<dbReference type="SUPFAM" id="SSF54427">
    <property type="entry name" value="NTF2-like"/>
    <property type="match status" value="1"/>
</dbReference>
<dbReference type="PANTHER" id="PTHR34957:SF1">
    <property type="entry name" value="NUCLEAR TRANSPORT FACTOR 2 (NTF2) FAMILY PROTEIN"/>
    <property type="match status" value="1"/>
</dbReference>
<evidence type="ECO:0000313" key="2">
    <source>
        <dbReference type="EMBL" id="QIZ69530.1"/>
    </source>
</evidence>
<dbReference type="InterPro" id="IPR037401">
    <property type="entry name" value="SnoaL-like"/>
</dbReference>
<accession>A0A6H1TUA7</accession>
<dbReference type="InterPro" id="IPR032710">
    <property type="entry name" value="NTF2-like_dom_sf"/>
</dbReference>
<keyword evidence="3" id="KW-1185">Reference proteome</keyword>
<dbReference type="AlphaFoldDB" id="A0A6H1TUA7"/>
<evidence type="ECO:0000313" key="3">
    <source>
        <dbReference type="Proteomes" id="UP000500857"/>
    </source>
</evidence>
<evidence type="ECO:0000259" key="1">
    <source>
        <dbReference type="Pfam" id="PF13474"/>
    </source>
</evidence>
<dbReference type="RefSeq" id="WP_168567687.1">
    <property type="nucleotide sequence ID" value="NZ_CP051167.1"/>
</dbReference>
<organism evidence="2 3">
    <name type="scientific">Oxynema aestuarii AP17</name>
    <dbReference type="NCBI Taxonomy" id="2064643"/>
    <lineage>
        <taxon>Bacteria</taxon>
        <taxon>Bacillati</taxon>
        <taxon>Cyanobacteriota</taxon>
        <taxon>Cyanophyceae</taxon>
        <taxon>Oscillatoriophycideae</taxon>
        <taxon>Oscillatoriales</taxon>
        <taxon>Oscillatoriaceae</taxon>
        <taxon>Oxynema</taxon>
        <taxon>Oxynema aestuarii</taxon>
    </lineage>
</organism>
<name>A0A6H1TUA7_9CYAN</name>
<gene>
    <name evidence="2" type="ORF">HCG48_02145</name>
</gene>
<dbReference type="KEGG" id="oxy:HCG48_02145"/>
<sequence>MTDRQALLDANESFYRAFEKRDLDAMSKIWSQGTASLCIHPGRQAIEGWQQIRASWEKIFKATHYLEIDLDIVRVEVYENFGYIVAIENLLQINGGRKLKAQSMATNLFEYLGGSWYLIHHHGSPIV</sequence>